<dbReference type="AlphaFoldDB" id="A0AAW0PKP9"/>
<proteinExistence type="predicted"/>
<evidence type="ECO:0000313" key="2">
    <source>
        <dbReference type="EMBL" id="KAK7921787.1"/>
    </source>
</evidence>
<comment type="caution">
    <text evidence="2">The sequence shown here is derived from an EMBL/GenBank/DDBJ whole genome shotgun (WGS) entry which is preliminary data.</text>
</comment>
<evidence type="ECO:0000313" key="3">
    <source>
        <dbReference type="Proteomes" id="UP001460270"/>
    </source>
</evidence>
<feature type="compositionally biased region" description="Low complexity" evidence="1">
    <location>
        <begin position="676"/>
        <end position="691"/>
    </location>
</feature>
<accession>A0AAW0PKP9</accession>
<evidence type="ECO:0000256" key="1">
    <source>
        <dbReference type="SAM" id="MobiDB-lite"/>
    </source>
</evidence>
<organism evidence="2 3">
    <name type="scientific">Mugilogobius chulae</name>
    <name type="common">yellowstripe goby</name>
    <dbReference type="NCBI Taxonomy" id="88201"/>
    <lineage>
        <taxon>Eukaryota</taxon>
        <taxon>Metazoa</taxon>
        <taxon>Chordata</taxon>
        <taxon>Craniata</taxon>
        <taxon>Vertebrata</taxon>
        <taxon>Euteleostomi</taxon>
        <taxon>Actinopterygii</taxon>
        <taxon>Neopterygii</taxon>
        <taxon>Teleostei</taxon>
        <taxon>Neoteleostei</taxon>
        <taxon>Acanthomorphata</taxon>
        <taxon>Gobiaria</taxon>
        <taxon>Gobiiformes</taxon>
        <taxon>Gobioidei</taxon>
        <taxon>Gobiidae</taxon>
        <taxon>Gobionellinae</taxon>
        <taxon>Mugilogobius</taxon>
    </lineage>
</organism>
<name>A0AAW0PKP9_9GOBI</name>
<feature type="region of interest" description="Disordered" evidence="1">
    <location>
        <begin position="576"/>
        <end position="595"/>
    </location>
</feature>
<dbReference type="EMBL" id="JBBPFD010000006">
    <property type="protein sequence ID" value="KAK7921787.1"/>
    <property type="molecule type" value="Genomic_DNA"/>
</dbReference>
<feature type="region of interest" description="Disordered" evidence="1">
    <location>
        <begin position="642"/>
        <end position="691"/>
    </location>
</feature>
<protein>
    <submittedName>
        <fullName evidence="2">Uncharacterized protein</fullName>
    </submittedName>
</protein>
<sequence>MFAYETLCAAGDAKQYAAGWESMYRTFNTPNTGVSLIAAELLPQPWRVQIQALQYVHSQTKECKYTLVKRISREGWTINPQEFMKHKTCQKINKTHVLDIPYLERIDESKYENSSWTDVEIWKTEATFGKEEMIDQVSRLGLQAIANIDSRDFHWKHKTPNFLSVRPSDHKRVAKGANWQDTECTPAKMGQLERKAKEVLQELSKADMGKYRHCKRVAIQRDRGVLRVGAEQNGDSAKGLDPGWHRHREIDLNWQPTDDLDAPYDAGDPFKREKVWCVEILSLVVHSTKYQVILGPDEEDLGGFRLVGQRYFLVGTKSPPPCHPQHPREFNALPSLLSSPIGALVIPHSWPVRIWLDEHVRGVVGPCAPPPAPNQYLKLSSPTMSDWTGRNDQTSDYMGYMILTTITFARKLDQHSHEFNVQRHRLLYRKCIGGISQRDFPTLDWKMIQEDYRTGRTYLHDEPPIQERGAVRNPKAGSMLTIRCPPTRNGPGPLAFSQGNYVSAPTWLDNQESVVRSRDRRMPDLPDTDEPIITRADLEVANSLDTLDLISPSSWCGPIEYSLELPEDPIDWDAVGQSHNDNAETPLMPPGSDTTGTDAETPLPLMDTAQMFQFAPEYISAVPSTSYTPQEELGMGFKRAEISLDEGPSPKRMRLQTPPGCRREKEESSDEGTEITSSLSTASPGSSALLTDLDFSSGQSWGDMMDSLDYDFDRVFS</sequence>
<keyword evidence="3" id="KW-1185">Reference proteome</keyword>
<dbReference type="Proteomes" id="UP001460270">
    <property type="component" value="Unassembled WGS sequence"/>
</dbReference>
<gene>
    <name evidence="2" type="ORF">WMY93_008689</name>
</gene>
<reference evidence="3" key="1">
    <citation type="submission" date="2024-04" db="EMBL/GenBank/DDBJ databases">
        <title>Salinicola lusitanus LLJ914,a marine bacterium isolated from the Okinawa Trough.</title>
        <authorList>
            <person name="Li J."/>
        </authorList>
    </citation>
    <scope>NUCLEOTIDE SEQUENCE [LARGE SCALE GENOMIC DNA]</scope>
</reference>